<keyword evidence="1" id="KW-0732">Signal</keyword>
<organism evidence="2 3">
    <name type="scientific">Salinarimonas soli</name>
    <dbReference type="NCBI Taxonomy" id="1638099"/>
    <lineage>
        <taxon>Bacteria</taxon>
        <taxon>Pseudomonadati</taxon>
        <taxon>Pseudomonadota</taxon>
        <taxon>Alphaproteobacteria</taxon>
        <taxon>Hyphomicrobiales</taxon>
        <taxon>Salinarimonadaceae</taxon>
        <taxon>Salinarimonas</taxon>
    </lineage>
</organism>
<feature type="chain" id="PRO_5022671989" evidence="1">
    <location>
        <begin position="20"/>
        <end position="165"/>
    </location>
</feature>
<proteinExistence type="predicted"/>
<evidence type="ECO:0000256" key="1">
    <source>
        <dbReference type="SAM" id="SignalP"/>
    </source>
</evidence>
<dbReference type="EMBL" id="VUOA01000037">
    <property type="protein sequence ID" value="KAA2235250.1"/>
    <property type="molecule type" value="Genomic_DNA"/>
</dbReference>
<protein>
    <submittedName>
        <fullName evidence="2">Uncharacterized protein</fullName>
    </submittedName>
</protein>
<dbReference type="AlphaFoldDB" id="A0A5B2V9Y3"/>
<keyword evidence="3" id="KW-1185">Reference proteome</keyword>
<dbReference type="RefSeq" id="WP_149821292.1">
    <property type="nucleotide sequence ID" value="NZ_VUOA01000037.1"/>
</dbReference>
<sequence>MRTLLVASVFTLASSAAWAETWVVREGACGEWQSRWDVEQEQTGVWVGTIDHVHVGGPCVPATRATATSEVRAVIAGDNLFALRTTDHNILCTYVARIERENRGRGVTVCEGVPQRGGFVVRFRERRDVRPMREMPPDDDLFTDEQRRRPDLRFEFRGLDQLFGR</sequence>
<evidence type="ECO:0000313" key="2">
    <source>
        <dbReference type="EMBL" id="KAA2235250.1"/>
    </source>
</evidence>
<accession>A0A5B2V9Y3</accession>
<reference evidence="2 3" key="1">
    <citation type="submission" date="2019-09" db="EMBL/GenBank/DDBJ databases">
        <title>Salinarimonas rosea gen. nov., sp. nov., a new member of the a-2 subgroup of the Proteobacteria.</title>
        <authorList>
            <person name="Liu J."/>
        </authorList>
    </citation>
    <scope>NUCLEOTIDE SEQUENCE [LARGE SCALE GENOMIC DNA]</scope>
    <source>
        <strain evidence="2 3">BN140002</strain>
    </source>
</reference>
<reference evidence="2 3" key="2">
    <citation type="submission" date="2019-09" db="EMBL/GenBank/DDBJ databases">
        <authorList>
            <person name="Jin C."/>
        </authorList>
    </citation>
    <scope>NUCLEOTIDE SEQUENCE [LARGE SCALE GENOMIC DNA]</scope>
    <source>
        <strain evidence="2 3">BN140002</strain>
    </source>
</reference>
<gene>
    <name evidence="2" type="ORF">F0L46_21140</name>
</gene>
<feature type="signal peptide" evidence="1">
    <location>
        <begin position="1"/>
        <end position="19"/>
    </location>
</feature>
<evidence type="ECO:0000313" key="3">
    <source>
        <dbReference type="Proteomes" id="UP000323142"/>
    </source>
</evidence>
<dbReference type="OrthoDB" id="9758822at2"/>
<dbReference type="Proteomes" id="UP000323142">
    <property type="component" value="Unassembled WGS sequence"/>
</dbReference>
<name>A0A5B2V9Y3_9HYPH</name>
<comment type="caution">
    <text evidence="2">The sequence shown here is derived from an EMBL/GenBank/DDBJ whole genome shotgun (WGS) entry which is preliminary data.</text>
</comment>